<protein>
    <submittedName>
        <fullName evidence="1">DUF4493 domain-containing protein</fullName>
    </submittedName>
</protein>
<accession>A0ABW7N875</accession>
<dbReference type="InterPro" id="IPR027840">
    <property type="entry name" value="DUF4493"/>
</dbReference>
<dbReference type="RefSeq" id="WP_395417237.1">
    <property type="nucleotide sequence ID" value="NZ_JBIPKE010000015.1"/>
</dbReference>
<evidence type="ECO:0000313" key="1">
    <source>
        <dbReference type="EMBL" id="MFH6983697.1"/>
    </source>
</evidence>
<dbReference type="PROSITE" id="PS51257">
    <property type="entry name" value="PROKAR_LIPOPROTEIN"/>
    <property type="match status" value="1"/>
</dbReference>
<keyword evidence="2" id="KW-1185">Reference proteome</keyword>
<name>A0ABW7N875_9BACT</name>
<proteinExistence type="predicted"/>
<dbReference type="Proteomes" id="UP001610063">
    <property type="component" value="Unassembled WGS sequence"/>
</dbReference>
<sequence>MKKYTFFLVVCGLLWQSCAKSDRVEPVIQEANHGLLAITIGEPDIDVSHGRQTEDYTDAHVSIISLSGGENVEYASIGDVPDSVELEVGNYYVHAHTDSIPLPAFDAASYVGNSEWFPIGDDSLTHVEVDLGLNSVKVEVNYSENVQTLFYDYHVEVFDEHSGSLYFGKNETRKGYFIPCELTIHAVLHYVNSSSDSTSIEKMVSVDGVKNDFLIITVDGDLEFGEAIFDFNLDSLNVREIDIVF</sequence>
<gene>
    <name evidence="1" type="ORF">ACHKAR_09615</name>
</gene>
<evidence type="ECO:0000313" key="2">
    <source>
        <dbReference type="Proteomes" id="UP001610063"/>
    </source>
</evidence>
<organism evidence="1 2">
    <name type="scientific">Marinoscillum luteum</name>
    <dbReference type="NCBI Taxonomy" id="861051"/>
    <lineage>
        <taxon>Bacteria</taxon>
        <taxon>Pseudomonadati</taxon>
        <taxon>Bacteroidota</taxon>
        <taxon>Cytophagia</taxon>
        <taxon>Cytophagales</taxon>
        <taxon>Reichenbachiellaceae</taxon>
        <taxon>Marinoscillum</taxon>
    </lineage>
</organism>
<reference evidence="1 2" key="1">
    <citation type="journal article" date="2013" name="Int. J. Syst. Evol. Microbiol.">
        <title>Marinoscillum luteum sp. nov., isolated from marine sediment.</title>
        <authorList>
            <person name="Cha I.T."/>
            <person name="Park S.J."/>
            <person name="Kim S.J."/>
            <person name="Kim J.G."/>
            <person name="Jung M.Y."/>
            <person name="Shin K.S."/>
            <person name="Kwon K.K."/>
            <person name="Yang S.H."/>
            <person name="Seo Y.S."/>
            <person name="Rhee S.K."/>
        </authorList>
    </citation>
    <scope>NUCLEOTIDE SEQUENCE [LARGE SCALE GENOMIC DNA]</scope>
    <source>
        <strain evidence="1 2">KCTC 23939</strain>
    </source>
</reference>
<dbReference type="EMBL" id="JBIPKE010000015">
    <property type="protein sequence ID" value="MFH6983697.1"/>
    <property type="molecule type" value="Genomic_DNA"/>
</dbReference>
<dbReference type="Pfam" id="PF14900">
    <property type="entry name" value="DUF4493"/>
    <property type="match status" value="1"/>
</dbReference>
<comment type="caution">
    <text evidence="1">The sequence shown here is derived from an EMBL/GenBank/DDBJ whole genome shotgun (WGS) entry which is preliminary data.</text>
</comment>